<sequence>MPRTAVISGSWLTRAAICSRSASALGLRRSCGDWITRYCGMVALSGKWRLTAAYPRLLSTLSGSVVRWSQL</sequence>
<evidence type="ECO:0000313" key="2">
    <source>
        <dbReference type="Proteomes" id="UP000238296"/>
    </source>
</evidence>
<proteinExistence type="predicted"/>
<evidence type="ECO:0000313" key="1">
    <source>
        <dbReference type="EMBL" id="PQM47001.1"/>
    </source>
</evidence>
<dbReference type="Proteomes" id="UP000238296">
    <property type="component" value="Unassembled WGS sequence"/>
</dbReference>
<organism evidence="1 2">
    <name type="scientific">Mycobacterium talmoniae</name>
    <dbReference type="NCBI Taxonomy" id="1858794"/>
    <lineage>
        <taxon>Bacteria</taxon>
        <taxon>Bacillati</taxon>
        <taxon>Actinomycetota</taxon>
        <taxon>Actinomycetes</taxon>
        <taxon>Mycobacteriales</taxon>
        <taxon>Mycobacteriaceae</taxon>
        <taxon>Mycobacterium</taxon>
    </lineage>
</organism>
<dbReference type="EMBL" id="PPEA01000408">
    <property type="protein sequence ID" value="PQM47001.1"/>
    <property type="molecule type" value="Genomic_DNA"/>
</dbReference>
<gene>
    <name evidence="1" type="ORF">C1Y40_02832</name>
</gene>
<dbReference type="AlphaFoldDB" id="A0A2S8BJY5"/>
<protein>
    <submittedName>
        <fullName evidence="1">Uncharacterized protein</fullName>
    </submittedName>
</protein>
<name>A0A2S8BJY5_9MYCO</name>
<comment type="caution">
    <text evidence="1">The sequence shown here is derived from an EMBL/GenBank/DDBJ whole genome shotgun (WGS) entry which is preliminary data.</text>
</comment>
<reference evidence="1 2" key="1">
    <citation type="journal article" date="2017" name="Int. J. Syst. Evol. Microbiol.">
        <title>Mycobacterium talmoniae sp. nov., a slowly growing mycobacterium isolated from human respiratory samples.</title>
        <authorList>
            <person name="Davidson R.M."/>
            <person name="DeGroote M.A."/>
            <person name="Marola J.L."/>
            <person name="Buss S."/>
            <person name="Jones V."/>
            <person name="McNeil M.R."/>
            <person name="Freifeld A.G."/>
            <person name="Elaine Epperson L."/>
            <person name="Hasan N.A."/>
            <person name="Jackson M."/>
            <person name="Iwen P.C."/>
            <person name="Salfinger M."/>
            <person name="Strong M."/>
        </authorList>
    </citation>
    <scope>NUCLEOTIDE SEQUENCE [LARGE SCALE GENOMIC DNA]</scope>
    <source>
        <strain evidence="1 2">ATCC BAA-2683</strain>
    </source>
</reference>
<accession>A0A2S8BJY5</accession>